<evidence type="ECO:0000256" key="1">
    <source>
        <dbReference type="ARBA" id="ARBA00004123"/>
    </source>
</evidence>
<organism evidence="6 7">
    <name type="scientific">Salix dunnii</name>
    <dbReference type="NCBI Taxonomy" id="1413687"/>
    <lineage>
        <taxon>Eukaryota</taxon>
        <taxon>Viridiplantae</taxon>
        <taxon>Streptophyta</taxon>
        <taxon>Embryophyta</taxon>
        <taxon>Tracheophyta</taxon>
        <taxon>Spermatophyta</taxon>
        <taxon>Magnoliopsida</taxon>
        <taxon>eudicotyledons</taxon>
        <taxon>Gunneridae</taxon>
        <taxon>Pentapetalae</taxon>
        <taxon>rosids</taxon>
        <taxon>fabids</taxon>
        <taxon>Malpighiales</taxon>
        <taxon>Salicaceae</taxon>
        <taxon>Saliceae</taxon>
        <taxon>Salix</taxon>
    </lineage>
</organism>
<evidence type="ECO:0000313" key="7">
    <source>
        <dbReference type="Proteomes" id="UP000657918"/>
    </source>
</evidence>
<name>A0A835N740_9ROSI</name>
<feature type="compositionally biased region" description="Polar residues" evidence="3">
    <location>
        <begin position="527"/>
        <end position="555"/>
    </location>
</feature>
<dbReference type="InterPro" id="IPR001005">
    <property type="entry name" value="SANT/Myb"/>
</dbReference>
<dbReference type="InterPro" id="IPR009057">
    <property type="entry name" value="Homeodomain-like_sf"/>
</dbReference>
<protein>
    <submittedName>
        <fullName evidence="6">Uncharacterized protein</fullName>
    </submittedName>
</protein>
<feature type="compositionally biased region" description="Polar residues" evidence="3">
    <location>
        <begin position="571"/>
        <end position="595"/>
    </location>
</feature>
<reference evidence="6 7" key="1">
    <citation type="submission" date="2020-10" db="EMBL/GenBank/DDBJ databases">
        <title>Plant Genome Project.</title>
        <authorList>
            <person name="Zhang R.-G."/>
        </authorList>
    </citation>
    <scope>NUCLEOTIDE SEQUENCE [LARGE SCALE GENOMIC DNA]</scope>
    <source>
        <strain evidence="6">FAFU-HL-1</strain>
        <tissue evidence="6">Leaf</tissue>
    </source>
</reference>
<dbReference type="CDD" id="cd11660">
    <property type="entry name" value="SANT_TRF"/>
    <property type="match status" value="1"/>
</dbReference>
<evidence type="ECO:0000259" key="5">
    <source>
        <dbReference type="PROSITE" id="PS51294"/>
    </source>
</evidence>
<sequence>MIEKSKKNKRSLISEEDVSTLMQRYTATTVLALLQEVAQSDGAKIDWNALVKKTSTGISNAREYQMLWRHLAYRHDLPEKFDDGAHPLDDDDSDLESELEAFPSVTSEASTEAAACVKVLIASGLPSDSTHPNNMTVEAPLTINIPNGRSLRDTSENSQPAVMRGVNIRVPVSVQKLSLPAQTSCPASEIYDANGSRSGIFPPRRKRKPWSEAEDMELIAAVQKLGEGNWASIVRGEFKGDRTASQLSQRFLYLGHGLIVHGNGHALSFSYLGLLRDLVANSSQLICKGIYICWAMRVIPSDIAANFFSLCFSPPNYHSLYKQRWAIIRKRHGNMNVGNVSSAPQLSETQRAARDAVKMALDPYPAAKSSITNSAGNTSTKPHNNCVPPTITAEASPAQHQSQQPMTTKSSSIWPVGSSAKSHVMLAKATEKSILSSDPVRAAAVAAGARIATQSDAASLLKAAQAKNAVHIMPTGSSSIKSSMTGGVSTLLDVNPSTRFISSGMATAPITTRPSGPCPGLPKAISPPSQMKAASSTAQPPQSTPVTSLNAPTEQTNSGLAKATLLPPQMKASSSTAQPTQSFPATSLNSQSEPTNPDLAKATLLPPQMKASSSTAQPTQSCPITSLNAQSEQTNAESLPKQGFVTIKDTKASGSQEVANGQVQKDGAHVTVNEPSEHVQEVMAALTNQEAELKSQVGTLESSNGSPKLIMNESGLVNVNGNQVDGSRNADDYKMACSPIKEAENQSAVQENDENQSERQAELPSTVSSESCIKVDSIIKTEASNGMLDG</sequence>
<feature type="domain" description="Myb-like" evidence="4">
    <location>
        <begin position="202"/>
        <end position="251"/>
    </location>
</feature>
<keyword evidence="7" id="KW-1185">Reference proteome</keyword>
<dbReference type="PROSITE" id="PS50090">
    <property type="entry name" value="MYB_LIKE"/>
    <property type="match status" value="1"/>
</dbReference>
<dbReference type="AlphaFoldDB" id="A0A835N740"/>
<dbReference type="PANTHER" id="PTHR47206:SF1">
    <property type="entry name" value="HOMEODOMAIN-LIKE SUPERFAMILY PROTEIN"/>
    <property type="match status" value="1"/>
</dbReference>
<dbReference type="Gene3D" id="1.10.10.60">
    <property type="entry name" value="Homeodomain-like"/>
    <property type="match status" value="1"/>
</dbReference>
<comment type="caution">
    <text evidence="6">The sequence shown here is derived from an EMBL/GenBank/DDBJ whole genome shotgun (WGS) entry which is preliminary data.</text>
</comment>
<dbReference type="Pfam" id="PF00249">
    <property type="entry name" value="Myb_DNA-binding"/>
    <property type="match status" value="1"/>
</dbReference>
<keyword evidence="2" id="KW-0539">Nucleus</keyword>
<dbReference type="InterPro" id="IPR017930">
    <property type="entry name" value="Myb_dom"/>
</dbReference>
<feature type="compositionally biased region" description="Polar residues" evidence="3">
    <location>
        <begin position="398"/>
        <end position="413"/>
    </location>
</feature>
<feature type="domain" description="HTH myb-type" evidence="5">
    <location>
        <begin position="203"/>
        <end position="258"/>
    </location>
</feature>
<evidence type="ECO:0000259" key="4">
    <source>
        <dbReference type="PROSITE" id="PS50090"/>
    </source>
</evidence>
<dbReference type="PANTHER" id="PTHR47206">
    <property type="entry name" value="HOMEODOMAIN-LIKE SUPERFAMILY PROTEIN"/>
    <property type="match status" value="1"/>
</dbReference>
<dbReference type="EMBL" id="JADGMS010000002">
    <property type="protein sequence ID" value="KAF9687394.1"/>
    <property type="molecule type" value="Genomic_DNA"/>
</dbReference>
<feature type="region of interest" description="Disordered" evidence="3">
    <location>
        <begin position="568"/>
        <end position="601"/>
    </location>
</feature>
<accession>A0A835N740</accession>
<dbReference type="SMART" id="SM00717">
    <property type="entry name" value="SANT"/>
    <property type="match status" value="1"/>
</dbReference>
<proteinExistence type="predicted"/>
<dbReference type="OrthoDB" id="608866at2759"/>
<evidence type="ECO:0000256" key="3">
    <source>
        <dbReference type="SAM" id="MobiDB-lite"/>
    </source>
</evidence>
<dbReference type="PROSITE" id="PS51294">
    <property type="entry name" value="HTH_MYB"/>
    <property type="match status" value="1"/>
</dbReference>
<evidence type="ECO:0000256" key="2">
    <source>
        <dbReference type="ARBA" id="ARBA00023242"/>
    </source>
</evidence>
<evidence type="ECO:0000313" key="6">
    <source>
        <dbReference type="EMBL" id="KAF9687394.1"/>
    </source>
</evidence>
<feature type="region of interest" description="Disordered" evidence="3">
    <location>
        <begin position="390"/>
        <end position="414"/>
    </location>
</feature>
<gene>
    <name evidence="6" type="ORF">SADUNF_Sadunf02G0089000</name>
</gene>
<dbReference type="SUPFAM" id="SSF46689">
    <property type="entry name" value="Homeodomain-like"/>
    <property type="match status" value="1"/>
</dbReference>
<dbReference type="Proteomes" id="UP000657918">
    <property type="component" value="Unassembled WGS sequence"/>
</dbReference>
<dbReference type="GO" id="GO:0005634">
    <property type="term" value="C:nucleus"/>
    <property type="evidence" value="ECO:0007669"/>
    <property type="project" value="UniProtKB-SubCell"/>
</dbReference>
<feature type="region of interest" description="Disordered" evidence="3">
    <location>
        <begin position="743"/>
        <end position="770"/>
    </location>
</feature>
<comment type="subcellular location">
    <subcellularLocation>
        <location evidence="1">Nucleus</location>
    </subcellularLocation>
</comment>
<feature type="region of interest" description="Disordered" evidence="3">
    <location>
        <begin position="507"/>
        <end position="555"/>
    </location>
</feature>